<proteinExistence type="predicted"/>
<dbReference type="RefSeq" id="WP_215784368.1">
    <property type="nucleotide sequence ID" value="NZ_JAHKKG010000001.1"/>
</dbReference>
<evidence type="ECO:0000313" key="2">
    <source>
        <dbReference type="Proteomes" id="UP001519654"/>
    </source>
</evidence>
<name>A0ABS5YGE9_9ACTN</name>
<accession>A0ABS5YGE9</accession>
<organism evidence="1 2">
    <name type="scientific">Paractinoplanes bogorensis</name>
    <dbReference type="NCBI Taxonomy" id="1610840"/>
    <lineage>
        <taxon>Bacteria</taxon>
        <taxon>Bacillati</taxon>
        <taxon>Actinomycetota</taxon>
        <taxon>Actinomycetes</taxon>
        <taxon>Micromonosporales</taxon>
        <taxon>Micromonosporaceae</taxon>
        <taxon>Paractinoplanes</taxon>
    </lineage>
</organism>
<evidence type="ECO:0000313" key="1">
    <source>
        <dbReference type="EMBL" id="MBU2662416.1"/>
    </source>
</evidence>
<gene>
    <name evidence="1" type="ORF">KOI35_02720</name>
</gene>
<dbReference type="EMBL" id="JAHKKG010000001">
    <property type="protein sequence ID" value="MBU2662416.1"/>
    <property type="molecule type" value="Genomic_DNA"/>
</dbReference>
<dbReference type="Proteomes" id="UP001519654">
    <property type="component" value="Unassembled WGS sequence"/>
</dbReference>
<keyword evidence="2" id="KW-1185">Reference proteome</keyword>
<sequence>MAEPWQDAFFLGTEQPLLSADQAVELRGRIKAVVDEYAAAAPPDAARVSVQWQILP</sequence>
<comment type="caution">
    <text evidence="1">The sequence shown here is derived from an EMBL/GenBank/DDBJ whole genome shotgun (WGS) entry which is preliminary data.</text>
</comment>
<reference evidence="1 2" key="1">
    <citation type="submission" date="2021-06" db="EMBL/GenBank/DDBJ databases">
        <title>Actinoplanes lichenicola sp. nov., and Actinoplanes ovalisporus sp. nov., isolated from lichen in Thailand.</title>
        <authorList>
            <person name="Saeng-In P."/>
            <person name="Kanchanasin P."/>
            <person name="Yuki M."/>
            <person name="Kudo T."/>
            <person name="Ohkuma M."/>
            <person name="Phongsopitanun W."/>
            <person name="Tanasupawat S."/>
        </authorList>
    </citation>
    <scope>NUCLEOTIDE SEQUENCE [LARGE SCALE GENOMIC DNA]</scope>
    <source>
        <strain evidence="1 2">NBRC 110975</strain>
    </source>
</reference>
<protein>
    <submittedName>
        <fullName evidence="1">Uncharacterized protein</fullName>
    </submittedName>
</protein>